<comment type="caution">
    <text evidence="1">The sequence shown here is derived from an EMBL/GenBank/DDBJ whole genome shotgun (WGS) entry which is preliminary data.</text>
</comment>
<evidence type="ECO:0000313" key="1">
    <source>
        <dbReference type="EMBL" id="KAK6782009.1"/>
    </source>
</evidence>
<dbReference type="Proteomes" id="UP001371456">
    <property type="component" value="Unassembled WGS sequence"/>
</dbReference>
<protein>
    <submittedName>
        <fullName evidence="1">Uncharacterized protein</fullName>
    </submittedName>
</protein>
<organism evidence="1 2">
    <name type="scientific">Solanum bulbocastanum</name>
    <name type="common">Wild potato</name>
    <dbReference type="NCBI Taxonomy" id="147425"/>
    <lineage>
        <taxon>Eukaryota</taxon>
        <taxon>Viridiplantae</taxon>
        <taxon>Streptophyta</taxon>
        <taxon>Embryophyta</taxon>
        <taxon>Tracheophyta</taxon>
        <taxon>Spermatophyta</taxon>
        <taxon>Magnoliopsida</taxon>
        <taxon>eudicotyledons</taxon>
        <taxon>Gunneridae</taxon>
        <taxon>Pentapetalae</taxon>
        <taxon>asterids</taxon>
        <taxon>lamiids</taxon>
        <taxon>Solanales</taxon>
        <taxon>Solanaceae</taxon>
        <taxon>Solanoideae</taxon>
        <taxon>Solaneae</taxon>
        <taxon>Solanum</taxon>
    </lineage>
</organism>
<proteinExistence type="predicted"/>
<name>A0AAN8T5Y3_SOLBU</name>
<dbReference type="AlphaFoldDB" id="A0AAN8T5Y3"/>
<reference evidence="1 2" key="1">
    <citation type="submission" date="2024-02" db="EMBL/GenBank/DDBJ databases">
        <title>de novo genome assembly of Solanum bulbocastanum strain 11H21.</title>
        <authorList>
            <person name="Hosaka A.J."/>
        </authorList>
    </citation>
    <scope>NUCLEOTIDE SEQUENCE [LARGE SCALE GENOMIC DNA]</scope>
    <source>
        <tissue evidence="1">Young leaves</tissue>
    </source>
</reference>
<gene>
    <name evidence="1" type="ORF">RDI58_019805</name>
</gene>
<dbReference type="EMBL" id="JBANQN010000008">
    <property type="protein sequence ID" value="KAK6782009.1"/>
    <property type="molecule type" value="Genomic_DNA"/>
</dbReference>
<accession>A0AAN8T5Y3</accession>
<evidence type="ECO:0000313" key="2">
    <source>
        <dbReference type="Proteomes" id="UP001371456"/>
    </source>
</evidence>
<keyword evidence="2" id="KW-1185">Reference proteome</keyword>
<sequence length="16" mass="1878">MSQEHDTMITKRTKDG</sequence>